<keyword evidence="1" id="KW-0812">Transmembrane</keyword>
<name>A0A858RR40_9BACT</name>
<reference evidence="2 3" key="1">
    <citation type="submission" date="2020-04" db="EMBL/GenBank/DDBJ databases">
        <title>Luteolibacter sp. G-1-1-1 isolated from soil.</title>
        <authorList>
            <person name="Dahal R.H."/>
        </authorList>
    </citation>
    <scope>NUCLEOTIDE SEQUENCE [LARGE SCALE GENOMIC DNA]</scope>
    <source>
        <strain evidence="2 3">G-1-1-1</strain>
    </source>
</reference>
<dbReference type="EMBL" id="CP051774">
    <property type="protein sequence ID" value="QJE98590.1"/>
    <property type="molecule type" value="Genomic_DNA"/>
</dbReference>
<dbReference type="AlphaFoldDB" id="A0A858RR40"/>
<protein>
    <recommendedName>
        <fullName evidence="4">AsmA-like C-terminal domain-containing protein</fullName>
    </recommendedName>
</protein>
<organism evidence="2 3">
    <name type="scientific">Luteolibacter luteus</name>
    <dbReference type="NCBI Taxonomy" id="2728835"/>
    <lineage>
        <taxon>Bacteria</taxon>
        <taxon>Pseudomonadati</taxon>
        <taxon>Verrucomicrobiota</taxon>
        <taxon>Verrucomicrobiia</taxon>
        <taxon>Verrucomicrobiales</taxon>
        <taxon>Verrucomicrobiaceae</taxon>
        <taxon>Luteolibacter</taxon>
    </lineage>
</organism>
<gene>
    <name evidence="2" type="ORF">HHL09_23340</name>
</gene>
<evidence type="ECO:0000313" key="3">
    <source>
        <dbReference type="Proteomes" id="UP000501812"/>
    </source>
</evidence>
<keyword evidence="1" id="KW-1133">Transmembrane helix</keyword>
<accession>A0A858RR40</accession>
<evidence type="ECO:0008006" key="4">
    <source>
        <dbReference type="Google" id="ProtNLM"/>
    </source>
</evidence>
<evidence type="ECO:0000256" key="1">
    <source>
        <dbReference type="SAM" id="Phobius"/>
    </source>
</evidence>
<dbReference type="KEGG" id="luo:HHL09_23340"/>
<feature type="transmembrane region" description="Helical" evidence="1">
    <location>
        <begin position="46"/>
        <end position="66"/>
    </location>
</feature>
<proteinExistence type="predicted"/>
<sequence>MEVDQTQSFNQKLSQWIASQGFWFQLRHSMSGGGGWAMTLSHLLRLGFKVLIALLVAAGGFGVYLVKRVDAESFAESLDASVKTSLGAKDAKLLGFSRIQGDAQITRFGAEGGDESFFRSVDAGNVRFKMDLLDGIAGDWDAGTLIAKWMELDLKAGADTPDAAARIGESLFREWPKFQFSSVEVDDATLSWGYHSPLPQNRIDTRGRIEHSRMAATRSGGGWRLVFSGGKFSQNWLQGLEIEKLVMEVMPGSLVVKEGNFRCGTGTVTFHDVSVTGGDKPAFHGKVEISRVEIAQLLPKALEPFLEGVLSGNFALSGSTNAAGGIQLEGDVTLGGDSVVSVRERLHLLKSLSVVDVYNSYRKIDFNRGSFHLKSSGGVLELSRVDLKADELMTLQGRLKVRPPSEKEMAGAVGENPGNSFAPIFQAGTPAGSNEAGDDISLRKAAGEPKVTQQGKEMEIFNRRAQVKSEEQFKMDAIARESQMLRYEGDFRITIPGDAFERVEVLRSTFPADASTGRIPIDVPIQGTIYEVTRRQAEELLEIGTKH</sequence>
<evidence type="ECO:0000313" key="2">
    <source>
        <dbReference type="EMBL" id="QJE98590.1"/>
    </source>
</evidence>
<keyword evidence="1" id="KW-0472">Membrane</keyword>
<keyword evidence="3" id="KW-1185">Reference proteome</keyword>
<dbReference type="Proteomes" id="UP000501812">
    <property type="component" value="Chromosome"/>
</dbReference>
<dbReference type="RefSeq" id="WP_169457077.1">
    <property type="nucleotide sequence ID" value="NZ_CP051774.1"/>
</dbReference>